<gene>
    <name evidence="2" type="ORF">D5071_03595</name>
</gene>
<evidence type="ECO:0000313" key="2">
    <source>
        <dbReference type="EMBL" id="RJL54166.1"/>
    </source>
</evidence>
<name>A0A419B0D2_PECCA</name>
<feature type="domain" description="Zinc finger Ogr/Delta-type" evidence="1">
    <location>
        <begin position="4"/>
        <end position="49"/>
    </location>
</feature>
<reference evidence="2 3" key="1">
    <citation type="submission" date="2018-09" db="EMBL/GenBank/DDBJ databases">
        <title>Phylogenetic diversity of Pectobacterium and Dickeya strains causing blackleg disease of potato in Morocco.</title>
        <authorList>
            <person name="Oulghazi S."/>
            <person name="Moumni M."/>
            <person name="Faure D."/>
        </authorList>
    </citation>
    <scope>NUCLEOTIDE SEQUENCE [LARGE SCALE GENOMIC DNA]</scope>
    <source>
        <strain evidence="2 3">S1.15.11.2D</strain>
    </source>
</reference>
<dbReference type="Pfam" id="PF04606">
    <property type="entry name" value="Ogr_Delta"/>
    <property type="match status" value="1"/>
</dbReference>
<dbReference type="Proteomes" id="UP000283655">
    <property type="component" value="Unassembled WGS sequence"/>
</dbReference>
<evidence type="ECO:0000259" key="1">
    <source>
        <dbReference type="Pfam" id="PF04606"/>
    </source>
</evidence>
<protein>
    <recommendedName>
        <fullName evidence="1">Zinc finger Ogr/Delta-type domain-containing protein</fullName>
    </recommendedName>
</protein>
<dbReference type="RefSeq" id="WP_119872864.1">
    <property type="nucleotide sequence ID" value="NZ_QZDH01000007.1"/>
</dbReference>
<accession>A0A419B0D2</accession>
<organism evidence="2 3">
    <name type="scientific">Pectobacterium carotovorum</name>
    <name type="common">Erwinia carotovora</name>
    <dbReference type="NCBI Taxonomy" id="554"/>
    <lineage>
        <taxon>Bacteria</taxon>
        <taxon>Pseudomonadati</taxon>
        <taxon>Pseudomonadota</taxon>
        <taxon>Gammaproteobacteria</taxon>
        <taxon>Enterobacterales</taxon>
        <taxon>Pectobacteriaceae</taxon>
        <taxon>Pectobacterium</taxon>
    </lineage>
</organism>
<dbReference type="AlphaFoldDB" id="A0A419B0D2"/>
<evidence type="ECO:0000313" key="3">
    <source>
        <dbReference type="Proteomes" id="UP000283655"/>
    </source>
</evidence>
<sequence>MAIKCPKCRATAKTRTSVELSPLVRRSYHQCQNMMCGYCFTSMTHIDEALNETKPASGACVPTNIFPRSHKGENQLDLAL</sequence>
<comment type="caution">
    <text evidence="2">The sequence shown here is derived from an EMBL/GenBank/DDBJ whole genome shotgun (WGS) entry which is preliminary data.</text>
</comment>
<dbReference type="InterPro" id="IPR007684">
    <property type="entry name" value="Znf_Ogr/Delta"/>
</dbReference>
<dbReference type="EMBL" id="QZDH01000007">
    <property type="protein sequence ID" value="RJL54166.1"/>
    <property type="molecule type" value="Genomic_DNA"/>
</dbReference>
<proteinExistence type="predicted"/>